<comment type="caution">
    <text evidence="2">The sequence shown here is derived from an EMBL/GenBank/DDBJ whole genome shotgun (WGS) entry which is preliminary data.</text>
</comment>
<proteinExistence type="predicted"/>
<keyword evidence="1" id="KW-0812">Transmembrane</keyword>
<dbReference type="STRING" id="154538.A0A1M2W5U9"/>
<reference evidence="2 3" key="1">
    <citation type="submission" date="2016-10" db="EMBL/GenBank/DDBJ databases">
        <title>Genome sequence of the basidiomycete white-rot fungus Trametes pubescens.</title>
        <authorList>
            <person name="Makela M.R."/>
            <person name="Granchi Z."/>
            <person name="Peng M."/>
            <person name="De Vries R.P."/>
            <person name="Grigoriev I."/>
            <person name="Riley R."/>
            <person name="Hilden K."/>
        </authorList>
    </citation>
    <scope>NUCLEOTIDE SEQUENCE [LARGE SCALE GENOMIC DNA]</scope>
    <source>
        <strain evidence="2 3">FBCC735</strain>
    </source>
</reference>
<dbReference type="OMA" id="IIECQPA"/>
<dbReference type="PANTHER" id="PTHR37487">
    <property type="entry name" value="CHROMOSOME 1, WHOLE GENOME SHOTGUN SEQUENCE"/>
    <property type="match status" value="1"/>
</dbReference>
<evidence type="ECO:0000313" key="3">
    <source>
        <dbReference type="Proteomes" id="UP000184267"/>
    </source>
</evidence>
<name>A0A1M2W5U9_TRAPU</name>
<dbReference type="AlphaFoldDB" id="A0A1M2W5U9"/>
<evidence type="ECO:0000256" key="1">
    <source>
        <dbReference type="SAM" id="Phobius"/>
    </source>
</evidence>
<feature type="transmembrane region" description="Helical" evidence="1">
    <location>
        <begin position="166"/>
        <end position="187"/>
    </location>
</feature>
<keyword evidence="1" id="KW-1133">Transmembrane helix</keyword>
<sequence>MNPTQCEPIQFTWQGGVPPYYLSLVPGDQPGATPLKQFPAQSGESMSWLVDFPADTAFSSSLRDSTGEQAFSDIQTVQQGPDSSCLNVGSSGTTAMTMASTTGVNSDTSAASIETATTASALTGAQKVISTAATSASATTTDTVAHAASSASTTSATATSSNAASLHTSVGAIGFAGLLGLVGAALLG</sequence>
<dbReference type="OrthoDB" id="3362246at2759"/>
<keyword evidence="1" id="KW-0472">Membrane</keyword>
<protein>
    <submittedName>
        <fullName evidence="2">Uncharacterized protein</fullName>
    </submittedName>
</protein>
<dbReference type="Proteomes" id="UP000184267">
    <property type="component" value="Unassembled WGS sequence"/>
</dbReference>
<accession>A0A1M2W5U9</accession>
<keyword evidence="3" id="KW-1185">Reference proteome</keyword>
<evidence type="ECO:0000313" key="2">
    <source>
        <dbReference type="EMBL" id="OJT15217.1"/>
    </source>
</evidence>
<dbReference type="PANTHER" id="PTHR37487:SF2">
    <property type="entry name" value="EXPRESSED PROTEIN"/>
    <property type="match status" value="1"/>
</dbReference>
<dbReference type="EMBL" id="MNAD01000189">
    <property type="protein sequence ID" value="OJT15217.1"/>
    <property type="molecule type" value="Genomic_DNA"/>
</dbReference>
<gene>
    <name evidence="2" type="ORF">TRAPUB_8232</name>
</gene>
<organism evidence="2 3">
    <name type="scientific">Trametes pubescens</name>
    <name type="common">White-rot fungus</name>
    <dbReference type="NCBI Taxonomy" id="154538"/>
    <lineage>
        <taxon>Eukaryota</taxon>
        <taxon>Fungi</taxon>
        <taxon>Dikarya</taxon>
        <taxon>Basidiomycota</taxon>
        <taxon>Agaricomycotina</taxon>
        <taxon>Agaricomycetes</taxon>
        <taxon>Polyporales</taxon>
        <taxon>Polyporaceae</taxon>
        <taxon>Trametes</taxon>
    </lineage>
</organism>